<name>A0A852TU82_9ACTN</name>
<protein>
    <recommendedName>
        <fullName evidence="1">Styrene monooxygenase StyA putative substrate binding domain-containing protein</fullName>
    </recommendedName>
</protein>
<gene>
    <name evidence="2" type="ORF">HDA32_000804</name>
</gene>
<evidence type="ECO:0000313" key="3">
    <source>
        <dbReference type="Proteomes" id="UP000589036"/>
    </source>
</evidence>
<dbReference type="AlphaFoldDB" id="A0A852TU82"/>
<dbReference type="InterPro" id="IPR036188">
    <property type="entry name" value="FAD/NAD-bd_sf"/>
</dbReference>
<dbReference type="EMBL" id="JACCCC010000001">
    <property type="protein sequence ID" value="NYE45684.1"/>
    <property type="molecule type" value="Genomic_DNA"/>
</dbReference>
<proteinExistence type="predicted"/>
<evidence type="ECO:0000259" key="1">
    <source>
        <dbReference type="Pfam" id="PF17885"/>
    </source>
</evidence>
<dbReference type="SUPFAM" id="SSF51905">
    <property type="entry name" value="FAD/NAD(P)-binding domain"/>
    <property type="match status" value="1"/>
</dbReference>
<reference evidence="2 3" key="1">
    <citation type="submission" date="2020-07" db="EMBL/GenBank/DDBJ databases">
        <title>Sequencing the genomes of 1000 actinobacteria strains.</title>
        <authorList>
            <person name="Klenk H.-P."/>
        </authorList>
    </citation>
    <scope>NUCLEOTIDE SEQUENCE [LARGE SCALE GENOMIC DNA]</scope>
    <source>
        <strain evidence="2 3">CXB654</strain>
    </source>
</reference>
<organism evidence="2 3">
    <name type="scientific">Spinactinospora alkalitolerans</name>
    <dbReference type="NCBI Taxonomy" id="687207"/>
    <lineage>
        <taxon>Bacteria</taxon>
        <taxon>Bacillati</taxon>
        <taxon>Actinomycetota</taxon>
        <taxon>Actinomycetes</taxon>
        <taxon>Streptosporangiales</taxon>
        <taxon>Nocardiopsidaceae</taxon>
        <taxon>Spinactinospora</taxon>
    </lineage>
</organism>
<evidence type="ECO:0000313" key="2">
    <source>
        <dbReference type="EMBL" id="NYE45684.1"/>
    </source>
</evidence>
<comment type="caution">
    <text evidence="2">The sequence shown here is derived from an EMBL/GenBank/DDBJ whole genome shotgun (WGS) entry which is preliminary data.</text>
</comment>
<dbReference type="RefSeq" id="WP_179641862.1">
    <property type="nucleotide sequence ID" value="NZ_BAAAYY010000002.1"/>
</dbReference>
<feature type="domain" description="Styrene monooxygenase StyA putative substrate binding" evidence="1">
    <location>
        <begin position="148"/>
        <end position="254"/>
    </location>
</feature>
<dbReference type="InterPro" id="IPR041654">
    <property type="entry name" value="StyA_sbd"/>
</dbReference>
<keyword evidence="3" id="KW-1185">Reference proteome</keyword>
<dbReference type="Pfam" id="PF17885">
    <property type="entry name" value="Smoa_sbd"/>
    <property type="match status" value="1"/>
</dbReference>
<dbReference type="PRINTS" id="PR00420">
    <property type="entry name" value="RNGMNOXGNASE"/>
</dbReference>
<sequence length="414" mass="45472">MRKILIVGGGQAGLQLALGLLRHDYDVTLMTARTAEEVRNGRAVSIQAQFADALTFEREYGLAQWDEEAPKLRRCRYSFGGYPDLGVPGFDWVGRIHSPAQSLDERLKMPVWQEMFEEQGGKVVVHPVTSSDLDVLAGMYDLTVVAAGHSGLAEMFAPNTERTLPDVPANITPLAYVRGSDDPEPELAEIHLDPEFGFLVTIPTLSVTGPCQLIYLIGQEGGKLSTWPSRIRPQEHLDLMLDVLKEHLPEQHARFAGAELADPRSVAVDYSTPLVRHPVAHLPSGGKVMGLGDTVLVSQPAMCQDANNASKSAEIALRNILAQDGRPFDEDFMHRTFDEFWDYAHYLAGTVAATLLAPPPYLLELYIAGNAHQAIADRFINGFNDPADFDKWVTSEEKGRAFLQEVTGSPSITG</sequence>
<accession>A0A852TU82</accession>
<dbReference type="Gene3D" id="3.50.50.60">
    <property type="entry name" value="FAD/NAD(P)-binding domain"/>
    <property type="match status" value="3"/>
</dbReference>
<dbReference type="Proteomes" id="UP000589036">
    <property type="component" value="Unassembled WGS sequence"/>
</dbReference>